<feature type="compositionally biased region" description="Polar residues" evidence="1">
    <location>
        <begin position="1"/>
        <end position="10"/>
    </location>
</feature>
<dbReference type="SUPFAM" id="SSF53098">
    <property type="entry name" value="Ribonuclease H-like"/>
    <property type="match status" value="1"/>
</dbReference>
<sequence length="664" mass="75989">MDEIGTLSNHSDSEQESSEFESRPTSNEETDACLSPPRQKKARKLSGAATYKTKFNANWKKEYPFITSVQGDPYRFRCNTCDKKVKCGHMGKQDIIKHCNTKNHVAMLKALANQQKLSFHTPERSEELKRTEAELQMAVLTASSNVPLAFHDNLSPTIRRVFPDSTIASKYRSASCMLNEAVAPMLIEDLLQSMKLHPFSLSVDGSNDEGLEKMNPLTVTIFYTNANRIVTRFLDMCTSSSATAEGIFTVIDEKLTKFLECAQPWNLCTSVGVDNTSVNIGIRNSLKTRVLTRNPAIYFNGCPCHIIHNAAQKAAESFMECCGFDVEEFTIDLFYWFDKSTKRKNGLRDYCTFCNHEYRAVVKHVSTRWLSLELAVQRSLKQFPGLTSYFKSENEQQARFKRLQKAFNDPMTEVYLLFFQSIMPSFTHCNQFLQQEEPLIHVLQPQLERMLRNILAKFVKASVIAEHLRAGTLTSIDFKNDENHVGNNCLSVGFLTKQSLDKLLREGDISPHQYAKFFMATKAFLIGASEYLLKWCPLEDELLMHATWIDFQHRLEKSFMSVGYFVAKYPEIFPDMDLESLNEQFLNYQLLLEEDIPAEVKEVAKCAEDDPHYRVDILWGYLKGVKKPGTNSLEFDLLFRVAEVVMTIPHSNAGEERIFSLKQK</sequence>
<evidence type="ECO:0000313" key="2">
    <source>
        <dbReference type="EMBL" id="CAB3985464.1"/>
    </source>
</evidence>
<reference evidence="2" key="1">
    <citation type="submission" date="2020-04" db="EMBL/GenBank/DDBJ databases">
        <authorList>
            <person name="Alioto T."/>
            <person name="Alioto T."/>
            <person name="Gomez Garrido J."/>
        </authorList>
    </citation>
    <scope>NUCLEOTIDE SEQUENCE</scope>
    <source>
        <strain evidence="2">A484AB</strain>
    </source>
</reference>
<evidence type="ECO:0000313" key="3">
    <source>
        <dbReference type="Proteomes" id="UP001152795"/>
    </source>
</evidence>
<feature type="region of interest" description="Disordered" evidence="1">
    <location>
        <begin position="1"/>
        <end position="47"/>
    </location>
</feature>
<gene>
    <name evidence="2" type="ORF">PACLA_8A010094</name>
</gene>
<name>A0A7D9HPB7_PARCT</name>
<dbReference type="EMBL" id="CACRXK020000875">
    <property type="protein sequence ID" value="CAB3985464.1"/>
    <property type="molecule type" value="Genomic_DNA"/>
</dbReference>
<comment type="caution">
    <text evidence="2">The sequence shown here is derived from an EMBL/GenBank/DDBJ whole genome shotgun (WGS) entry which is preliminary data.</text>
</comment>
<dbReference type="Proteomes" id="UP001152795">
    <property type="component" value="Unassembled WGS sequence"/>
</dbReference>
<evidence type="ECO:0000256" key="1">
    <source>
        <dbReference type="SAM" id="MobiDB-lite"/>
    </source>
</evidence>
<dbReference type="AlphaFoldDB" id="A0A7D9HPB7"/>
<organism evidence="2 3">
    <name type="scientific">Paramuricea clavata</name>
    <name type="common">Red gorgonian</name>
    <name type="synonym">Violescent sea-whip</name>
    <dbReference type="NCBI Taxonomy" id="317549"/>
    <lineage>
        <taxon>Eukaryota</taxon>
        <taxon>Metazoa</taxon>
        <taxon>Cnidaria</taxon>
        <taxon>Anthozoa</taxon>
        <taxon>Octocorallia</taxon>
        <taxon>Malacalcyonacea</taxon>
        <taxon>Plexauridae</taxon>
        <taxon>Paramuricea</taxon>
    </lineage>
</organism>
<accession>A0A7D9HPB7</accession>
<dbReference type="InterPro" id="IPR012337">
    <property type="entry name" value="RNaseH-like_sf"/>
</dbReference>
<dbReference type="PANTHER" id="PTHR37162:SF1">
    <property type="entry name" value="BED-TYPE DOMAIN-CONTAINING PROTEIN"/>
    <property type="match status" value="1"/>
</dbReference>
<keyword evidence="3" id="KW-1185">Reference proteome</keyword>
<dbReference type="OrthoDB" id="6782434at2759"/>
<dbReference type="PANTHER" id="PTHR37162">
    <property type="entry name" value="HAT FAMILY DIMERISATION DOMAINCONTAINING PROTEIN-RELATED"/>
    <property type="match status" value="1"/>
</dbReference>
<proteinExistence type="predicted"/>
<protein>
    <submittedName>
        <fullName evidence="2">PREDICTED: uncharacterized protein LOC107326933</fullName>
    </submittedName>
</protein>